<reference evidence="3 4" key="1">
    <citation type="journal article" date="2015" name="Genome Biol.">
        <title>Comparative genomics of Steinernema reveals deeply conserved gene regulatory networks.</title>
        <authorList>
            <person name="Dillman A.R."/>
            <person name="Macchietto M."/>
            <person name="Porter C.F."/>
            <person name="Rogers A."/>
            <person name="Williams B."/>
            <person name="Antoshechkin I."/>
            <person name="Lee M.M."/>
            <person name="Goodwin Z."/>
            <person name="Lu X."/>
            <person name="Lewis E.E."/>
            <person name="Goodrich-Blair H."/>
            <person name="Stock S.P."/>
            <person name="Adams B.J."/>
            <person name="Sternberg P.W."/>
            <person name="Mortazavi A."/>
        </authorList>
    </citation>
    <scope>NUCLEOTIDE SEQUENCE [LARGE SCALE GENOMIC DNA]</scope>
    <source>
        <strain evidence="3 4">ALL</strain>
    </source>
</reference>
<keyword evidence="1" id="KW-0732">Signal</keyword>
<dbReference type="Gene3D" id="3.40.50.1820">
    <property type="entry name" value="alpha/beta hydrolase"/>
    <property type="match status" value="1"/>
</dbReference>
<dbReference type="Pfam" id="PF01764">
    <property type="entry name" value="Lipase_3"/>
    <property type="match status" value="1"/>
</dbReference>
<evidence type="ECO:0000259" key="2">
    <source>
        <dbReference type="Pfam" id="PF01764"/>
    </source>
</evidence>
<dbReference type="InterPro" id="IPR029058">
    <property type="entry name" value="AB_hydrolase_fold"/>
</dbReference>
<evidence type="ECO:0000313" key="4">
    <source>
        <dbReference type="Proteomes" id="UP000298663"/>
    </source>
</evidence>
<comment type="caution">
    <text evidence="3">The sequence shown here is derived from an EMBL/GenBank/DDBJ whole genome shotgun (WGS) entry which is preliminary data.</text>
</comment>
<sequence length="308" mass="35030">MRLRVLILPLLFGWASSAAVKSAYDYAFNDDFARYQMMPLSAAAYAEDPDPCFKTAFPYGNASIHKIVHKYIDVSDTDSCKAFSAVSHNDKTIILAFRGTNGFVQLVEEGFETLWDSDKFIAGGRVAHYFNLAFKTVWDEGLKNAFLELRNTYPDYEVWITGHSLGGAMASLAAATIAHLEYVEKSKLKLLTFGQPRVGDWAFAKAHDSLVFYSYRVVHNRDTVPHVPPEHSPAAWFDGYRHHASEVFYKNDMKPGQPYTVCHEDEGKTCSDQFYFDPYITDHLHYYQDRMMFADFGEDGCPIELLKS</sequence>
<feature type="signal peptide" evidence="1">
    <location>
        <begin position="1"/>
        <end position="19"/>
    </location>
</feature>
<feature type="chain" id="PRO_5020651257" description="Fungal lipase-type domain-containing protein" evidence="1">
    <location>
        <begin position="20"/>
        <end position="308"/>
    </location>
</feature>
<organism evidence="3 4">
    <name type="scientific">Steinernema carpocapsae</name>
    <name type="common">Entomopathogenic nematode</name>
    <dbReference type="NCBI Taxonomy" id="34508"/>
    <lineage>
        <taxon>Eukaryota</taxon>
        <taxon>Metazoa</taxon>
        <taxon>Ecdysozoa</taxon>
        <taxon>Nematoda</taxon>
        <taxon>Chromadorea</taxon>
        <taxon>Rhabditida</taxon>
        <taxon>Tylenchina</taxon>
        <taxon>Panagrolaimomorpha</taxon>
        <taxon>Strongyloidoidea</taxon>
        <taxon>Steinernematidae</taxon>
        <taxon>Steinernema</taxon>
    </lineage>
</organism>
<dbReference type="EMBL" id="AZBU02000003">
    <property type="protein sequence ID" value="TKR87350.1"/>
    <property type="molecule type" value="Genomic_DNA"/>
</dbReference>
<dbReference type="AlphaFoldDB" id="A0A4U5NVP9"/>
<protein>
    <recommendedName>
        <fullName evidence="2">Fungal lipase-type domain-containing protein</fullName>
    </recommendedName>
</protein>
<evidence type="ECO:0000256" key="1">
    <source>
        <dbReference type="SAM" id="SignalP"/>
    </source>
</evidence>
<gene>
    <name evidence="3" type="ORF">L596_011761</name>
</gene>
<keyword evidence="4" id="KW-1185">Reference proteome</keyword>
<feature type="domain" description="Fungal lipase-type" evidence="2">
    <location>
        <begin position="95"/>
        <end position="230"/>
    </location>
</feature>
<dbReference type="GO" id="GO:0006629">
    <property type="term" value="P:lipid metabolic process"/>
    <property type="evidence" value="ECO:0007669"/>
    <property type="project" value="InterPro"/>
</dbReference>
<reference evidence="3 4" key="2">
    <citation type="journal article" date="2019" name="G3 (Bethesda)">
        <title>Hybrid Assembly of the Genome of the Entomopathogenic Nematode Steinernema carpocapsae Identifies the X-Chromosome.</title>
        <authorList>
            <person name="Serra L."/>
            <person name="Macchietto M."/>
            <person name="Macias-Munoz A."/>
            <person name="McGill C.J."/>
            <person name="Rodriguez I.M."/>
            <person name="Rodriguez B."/>
            <person name="Murad R."/>
            <person name="Mortazavi A."/>
        </authorList>
    </citation>
    <scope>NUCLEOTIDE SEQUENCE [LARGE SCALE GENOMIC DNA]</scope>
    <source>
        <strain evidence="3 4">ALL</strain>
    </source>
</reference>
<dbReference type="Proteomes" id="UP000298663">
    <property type="component" value="Unassembled WGS sequence"/>
</dbReference>
<accession>A0A4U5NVP9</accession>
<dbReference type="SUPFAM" id="SSF53474">
    <property type="entry name" value="alpha/beta-Hydrolases"/>
    <property type="match status" value="1"/>
</dbReference>
<proteinExistence type="predicted"/>
<dbReference type="CDD" id="cd00519">
    <property type="entry name" value="Lipase_3"/>
    <property type="match status" value="1"/>
</dbReference>
<dbReference type="PANTHER" id="PTHR45908">
    <property type="entry name" value="PROTEIN CBG11750-RELATED"/>
    <property type="match status" value="1"/>
</dbReference>
<dbReference type="OrthoDB" id="5866690at2759"/>
<evidence type="ECO:0000313" key="3">
    <source>
        <dbReference type="EMBL" id="TKR87350.1"/>
    </source>
</evidence>
<name>A0A4U5NVP9_STECR</name>
<dbReference type="InterPro" id="IPR002921">
    <property type="entry name" value="Fungal_lipase-type"/>
</dbReference>